<dbReference type="Gene3D" id="1.10.268.10">
    <property type="entry name" value="Topoisomerase, domain 3"/>
    <property type="match status" value="1"/>
</dbReference>
<feature type="domain" description="Topo IIA-type catalytic" evidence="8">
    <location>
        <begin position="27"/>
        <end position="485"/>
    </location>
</feature>
<organism evidence="9">
    <name type="scientific">Siphoviridae sp. ctZHD14</name>
    <dbReference type="NCBI Taxonomy" id="2827891"/>
    <lineage>
        <taxon>Viruses</taxon>
        <taxon>Duplodnaviria</taxon>
        <taxon>Heunggongvirae</taxon>
        <taxon>Uroviricota</taxon>
        <taxon>Caudoviricetes</taxon>
    </lineage>
</organism>
<evidence type="ECO:0000256" key="2">
    <source>
        <dbReference type="ARBA" id="ARBA00008263"/>
    </source>
</evidence>
<dbReference type="SMART" id="SM00434">
    <property type="entry name" value="TOP4c"/>
    <property type="match status" value="1"/>
</dbReference>
<evidence type="ECO:0000256" key="6">
    <source>
        <dbReference type="ARBA" id="ARBA00023235"/>
    </source>
</evidence>
<dbReference type="InterPro" id="IPR050220">
    <property type="entry name" value="Type_II_DNA_Topoisomerases"/>
</dbReference>
<dbReference type="InterPro" id="IPR013760">
    <property type="entry name" value="Topo_IIA-like_dom_sf"/>
</dbReference>
<dbReference type="InterPro" id="IPR013758">
    <property type="entry name" value="Topo_IIA_A/C_ab"/>
</dbReference>
<dbReference type="Pfam" id="PF00521">
    <property type="entry name" value="DNA_topoisoIV"/>
    <property type="match status" value="1"/>
</dbReference>
<evidence type="ECO:0000256" key="3">
    <source>
        <dbReference type="ARBA" id="ARBA00012895"/>
    </source>
</evidence>
<evidence type="ECO:0000256" key="7">
    <source>
        <dbReference type="PROSITE-ProRule" id="PRU01384"/>
    </source>
</evidence>
<dbReference type="Gene3D" id="3.90.199.10">
    <property type="entry name" value="Topoisomerase II, domain 5"/>
    <property type="match status" value="1"/>
</dbReference>
<dbReference type="PANTHER" id="PTHR43493">
    <property type="entry name" value="DNA GYRASE/TOPOISOMERASE SUBUNIT A"/>
    <property type="match status" value="1"/>
</dbReference>
<evidence type="ECO:0000256" key="1">
    <source>
        <dbReference type="ARBA" id="ARBA00000185"/>
    </source>
</evidence>
<dbReference type="EMBL" id="BK032687">
    <property type="protein sequence ID" value="DAF55173.1"/>
    <property type="molecule type" value="Genomic_DNA"/>
</dbReference>
<dbReference type="SUPFAM" id="SSF56719">
    <property type="entry name" value="Type II DNA topoisomerase"/>
    <property type="match status" value="1"/>
</dbReference>
<sequence length="700" mass="79027">MTSIDVIDEVQQNFIDSSYDVNTNRAFPDVRDGYKPGQRCILWDMYTKKYTHDKPHVKSAKIDGSVAALYWPHGTTAIYETFARMSQPFTQNVPDVEFHGANGNIILGGDAIAADRYTEVRLSKITEDYVLKGIEKDSVPMTLNFSEDEHMPVLLPSVFPRLLVNGAQGIGVSVANVWLPHNLTDTINLIGKYIRYGKLDDEEYYPDFPTGGVIINKDELSEINKTGKGKVILEAAYRIDGKEIIFYEMPYQVYIEPTIEKIKEQIEKGNLNGVKSVFNKSDKNQIALVIECQRNANPEEVLEQLFQYTPLRSQYNANQNGIISKTPILLNLQQTVDVYVKHNLSCIKREHKFDLKKAKERMEILQGLHKALASIDNIISIIRKAENSSVAKSELVSSFGFTENQAKAILDMKLSKLTRLDGVAIDKEIEEKNNLISFCEKVIASPKEQEKILLDKLRKMGKEYKSDRRTKVINKEVVKTKKATASKKEPAVESVVIAHNPLGYIQRIPVSSYKKNNFSAFKTDTTKFILLFSNFGKFYRVKVGNIKSCGSSDKGTAIGTLIKLEPEEKILMVLSNAVNEKKPYLAFAMENGQIKKTKTEEFVGKTQNLKGMVATKVDGKVADIAETNGNDLILETDKHMFIRFDAEEVRATGRNSFGVKGITLQNSDHVVYLYVVNKGEDWNGIPLRKRGGKGHYYEFH</sequence>
<dbReference type="GO" id="GO:0005524">
    <property type="term" value="F:ATP binding"/>
    <property type="evidence" value="ECO:0007669"/>
    <property type="project" value="InterPro"/>
</dbReference>
<keyword evidence="4 7" id="KW-0799">Topoisomerase</keyword>
<reference evidence="9" key="1">
    <citation type="journal article" date="2021" name="Proc. Natl. Acad. Sci. U.S.A.">
        <title>A Catalog of Tens of Thousands of Viruses from Human Metagenomes Reveals Hidden Associations with Chronic Diseases.</title>
        <authorList>
            <person name="Tisza M.J."/>
            <person name="Buck C.B."/>
        </authorList>
    </citation>
    <scope>NUCLEOTIDE SEQUENCE</scope>
    <source>
        <strain evidence="9">CtZHD14</strain>
    </source>
</reference>
<dbReference type="SUPFAM" id="SSF101904">
    <property type="entry name" value="GyrA/ParC C-terminal domain-like"/>
    <property type="match status" value="1"/>
</dbReference>
<dbReference type="InterPro" id="IPR035516">
    <property type="entry name" value="Gyrase/topoIV_suA_C"/>
</dbReference>
<keyword evidence="5 7" id="KW-0238">DNA-binding</keyword>
<dbReference type="PANTHER" id="PTHR43493:SF5">
    <property type="entry name" value="DNA GYRASE SUBUNIT A, CHLOROPLASTIC_MITOCHONDRIAL"/>
    <property type="match status" value="1"/>
</dbReference>
<dbReference type="Pfam" id="PF03989">
    <property type="entry name" value="DNA_gyraseA_C"/>
    <property type="match status" value="2"/>
</dbReference>
<dbReference type="PROSITE" id="PS52040">
    <property type="entry name" value="TOPO_IIA"/>
    <property type="match status" value="1"/>
</dbReference>
<dbReference type="GO" id="GO:0003677">
    <property type="term" value="F:DNA binding"/>
    <property type="evidence" value="ECO:0007669"/>
    <property type="project" value="UniProtKB-UniRule"/>
</dbReference>
<comment type="similarity">
    <text evidence="2">Belongs to the type II topoisomerase GyrA/ParC subunit family.</text>
</comment>
<dbReference type="GO" id="GO:0009330">
    <property type="term" value="C:DNA topoisomerase type II (double strand cut, ATP-hydrolyzing) complex"/>
    <property type="evidence" value="ECO:0007669"/>
    <property type="project" value="TreeGrafter"/>
</dbReference>
<dbReference type="InterPro" id="IPR006691">
    <property type="entry name" value="GyrA/parC_rep"/>
</dbReference>
<evidence type="ECO:0000256" key="5">
    <source>
        <dbReference type="ARBA" id="ARBA00023125"/>
    </source>
</evidence>
<comment type="catalytic activity">
    <reaction evidence="1 7">
        <text>ATP-dependent breakage, passage and rejoining of double-stranded DNA.</text>
        <dbReference type="EC" id="5.6.2.2"/>
    </reaction>
</comment>
<evidence type="ECO:0000313" key="9">
    <source>
        <dbReference type="EMBL" id="DAF55173.1"/>
    </source>
</evidence>
<name>A0A8S5SVS1_9CAUD</name>
<dbReference type="Gene3D" id="3.30.1360.40">
    <property type="match status" value="1"/>
</dbReference>
<dbReference type="GO" id="GO:0006265">
    <property type="term" value="P:DNA topological change"/>
    <property type="evidence" value="ECO:0007669"/>
    <property type="project" value="UniProtKB-UniRule"/>
</dbReference>
<dbReference type="InterPro" id="IPR002205">
    <property type="entry name" value="Topo_IIA_dom_A"/>
</dbReference>
<feature type="active site" description="O-(5'-phospho-DNA)-tyrosine intermediate" evidence="7">
    <location>
        <position position="117"/>
    </location>
</feature>
<accession>A0A8S5SVS1</accession>
<dbReference type="InterPro" id="IPR013757">
    <property type="entry name" value="Topo_IIA_A_a_sf"/>
</dbReference>
<evidence type="ECO:0000256" key="4">
    <source>
        <dbReference type="ARBA" id="ARBA00023029"/>
    </source>
</evidence>
<proteinExistence type="inferred from homology"/>
<dbReference type="GO" id="GO:0003918">
    <property type="term" value="F:DNA topoisomerase type II (double strand cut, ATP-hydrolyzing) activity"/>
    <property type="evidence" value="ECO:0007669"/>
    <property type="project" value="UniProtKB-EC"/>
</dbReference>
<evidence type="ECO:0000259" key="8">
    <source>
        <dbReference type="PROSITE" id="PS52040"/>
    </source>
</evidence>
<protein>
    <recommendedName>
        <fullName evidence="3">DNA topoisomerase (ATP-hydrolyzing)</fullName>
        <ecNumber evidence="3">5.6.2.2</ecNumber>
    </recommendedName>
</protein>
<keyword evidence="6 7" id="KW-0413">Isomerase</keyword>
<dbReference type="EC" id="5.6.2.2" evidence="3"/>
<dbReference type="Gene3D" id="2.120.10.90">
    <property type="entry name" value="DNA gyrase/topoisomerase IV, subunit A, C-terminal"/>
    <property type="match status" value="1"/>
</dbReference>
<dbReference type="FunFam" id="1.10.268.10:FF:000001">
    <property type="entry name" value="DNA gyrase subunit A"/>
    <property type="match status" value="1"/>
</dbReference>